<dbReference type="AlphaFoldDB" id="A0A2W5RA94"/>
<reference evidence="1 2" key="1">
    <citation type="submission" date="2017-08" db="EMBL/GenBank/DDBJ databases">
        <title>Infants hospitalized years apart are colonized by the same room-sourced microbial strains.</title>
        <authorList>
            <person name="Brooks B."/>
            <person name="Olm M.R."/>
            <person name="Firek B.A."/>
            <person name="Baker R."/>
            <person name="Thomas B.C."/>
            <person name="Morowitz M.J."/>
            <person name="Banfield J.F."/>
        </authorList>
    </citation>
    <scope>NUCLEOTIDE SEQUENCE [LARGE SCALE GENOMIC DNA]</scope>
    <source>
        <strain evidence="1">S2_005_001_R2_27</strain>
    </source>
</reference>
<evidence type="ECO:0000313" key="2">
    <source>
        <dbReference type="Proteomes" id="UP000248887"/>
    </source>
</evidence>
<dbReference type="Proteomes" id="UP000248887">
    <property type="component" value="Unassembled WGS sequence"/>
</dbReference>
<dbReference type="EMBL" id="QFQD01000001">
    <property type="protein sequence ID" value="PZQ85932.1"/>
    <property type="molecule type" value="Genomic_DNA"/>
</dbReference>
<comment type="caution">
    <text evidence="1">The sequence shown here is derived from an EMBL/GenBank/DDBJ whole genome shotgun (WGS) entry which is preliminary data.</text>
</comment>
<sequence length="208" mass="24095">MQFKIDPRLSELQYDAQNFRDLGESIIGQVLWGWLRRADNVVRMETATYLERAAVESLGPPLLDEFGVNVAEDRHKQMIGHMVRQIMEALGYQLVQRGTTISKGMFSTGARYQHPSESRDRSMRITKEQRETWIKKTANSPFNVWLAQQIRDREGRLDLEKLHSVAKRYGITDVDRYKTLNPGQQRMSIGNRLRSLVDPSEYGVDPQN</sequence>
<proteinExistence type="predicted"/>
<protein>
    <submittedName>
        <fullName evidence="1">Uncharacterized protein</fullName>
    </submittedName>
</protein>
<accession>A0A2W5RA94</accession>
<gene>
    <name evidence="1" type="ORF">DI549_00110</name>
</gene>
<name>A0A2W5RA94_ANCNO</name>
<organism evidence="1 2">
    <name type="scientific">Ancylobacter novellus</name>
    <name type="common">Thiobacillus novellus</name>
    <dbReference type="NCBI Taxonomy" id="921"/>
    <lineage>
        <taxon>Bacteria</taxon>
        <taxon>Pseudomonadati</taxon>
        <taxon>Pseudomonadota</taxon>
        <taxon>Alphaproteobacteria</taxon>
        <taxon>Hyphomicrobiales</taxon>
        <taxon>Xanthobacteraceae</taxon>
        <taxon>Ancylobacter</taxon>
    </lineage>
</organism>
<evidence type="ECO:0000313" key="1">
    <source>
        <dbReference type="EMBL" id="PZQ85932.1"/>
    </source>
</evidence>